<dbReference type="Proteomes" id="UP000223588">
    <property type="component" value="Segment"/>
</dbReference>
<organism evidence="1 2">
    <name type="scientific">Acinetobacter phage AbP2</name>
    <dbReference type="NCBI Taxonomy" id="2015804"/>
    <lineage>
        <taxon>Viruses</taxon>
        <taxon>Duplodnaviria</taxon>
        <taxon>Heunggongvirae</taxon>
        <taxon>Uroviricota</taxon>
        <taxon>Caudoviricetes</taxon>
        <taxon>Obolenskvirus</taxon>
        <taxon>Obolenskvirus AbP2</taxon>
    </lineage>
</organism>
<gene>
    <name evidence="1" type="ORF">ABP2_053</name>
</gene>
<evidence type="ECO:0000313" key="2">
    <source>
        <dbReference type="Proteomes" id="UP000223588"/>
    </source>
</evidence>
<accession>A0A220NQK0</accession>
<keyword evidence="2" id="KW-1185">Reference proteome</keyword>
<protein>
    <submittedName>
        <fullName evidence="1">Putative head protein</fullName>
    </submittedName>
</protein>
<name>A0A220NQK0_9CAUD</name>
<dbReference type="EMBL" id="MF346584">
    <property type="protein sequence ID" value="ASJ78924.1"/>
    <property type="molecule type" value="Genomic_DNA"/>
</dbReference>
<dbReference type="OrthoDB" id="16749at10239"/>
<reference evidence="1 2" key="1">
    <citation type="submission" date="2017-06" db="EMBL/GenBank/DDBJ databases">
        <title>Acinetobacter baumannii phage AbP2.</title>
        <authorList>
            <person name="Yang Z."/>
            <person name="Yin S."/>
            <person name="Jiang B."/>
            <person name="Huang G."/>
            <person name="Peng Y."/>
        </authorList>
    </citation>
    <scope>NUCLEOTIDE SEQUENCE [LARGE SCALE GENOMIC DNA]</scope>
</reference>
<proteinExistence type="predicted"/>
<sequence length="107" mass="12414">MNKIQSQAPKGADEYFIDYDSSVWYLREGRTYIYSPYIGWEEFDNEYQKNVTIHPVFKELNASEFVAYYGVDKAKELRGNTSNALLCMSHYNLHVNDIDEAIKAALS</sequence>
<evidence type="ECO:0000313" key="1">
    <source>
        <dbReference type="EMBL" id="ASJ78924.1"/>
    </source>
</evidence>